<dbReference type="Proteomes" id="UP000193100">
    <property type="component" value="Plasmid pSMR5"/>
</dbReference>
<proteinExistence type="predicted"/>
<dbReference type="EMBL" id="CP020932">
    <property type="protein sequence ID" value="ARM86182.1"/>
    <property type="molecule type" value="Genomic_DNA"/>
</dbReference>
<accession>A0A1W6KFS8</accession>
<organism evidence="2 3">
    <name type="scientific">Marinobacter salarius</name>
    <dbReference type="NCBI Taxonomy" id="1420917"/>
    <lineage>
        <taxon>Bacteria</taxon>
        <taxon>Pseudomonadati</taxon>
        <taxon>Pseudomonadota</taxon>
        <taxon>Gammaproteobacteria</taxon>
        <taxon>Pseudomonadales</taxon>
        <taxon>Marinobacteraceae</taxon>
        <taxon>Marinobacter</taxon>
    </lineage>
</organism>
<dbReference type="GeneID" id="77258066"/>
<sequence length="346" mass="38820">MSDSDDFKKFQGQSRIHRQGQSNNPEIVAYALAGTDATTPTERALRDQLMQAQQRISDLAVERFQLRLELEQAQTATPAFAHEPDWDAVKDRTIGDLSPAEHSDAYELWLRNQCGFFRDQTELEFLFKRLDQARGKIDLAIAPSDTQSDSTGKQAEQDIIPGEPNSVDWCQASYEKLKIEIIDAGIQAGLATHSNHPNNMDTPHAGILKMAHDLGEMVRLPGFEQQNPVQPYSDDTYTRINAEAFDFVAKRKHEDLCVAMIRAGKTMGLIATEKAGQPLHDQMTGFAKRIKASVATQQQIAGEMPEKLYELHKHGQTMEQSVKDAFESELPDLDDDDQDHAPSMRN</sequence>
<feature type="compositionally biased region" description="Polar residues" evidence="1">
    <location>
        <begin position="11"/>
        <end position="23"/>
    </location>
</feature>
<evidence type="ECO:0000313" key="2">
    <source>
        <dbReference type="EMBL" id="ARM86182.1"/>
    </source>
</evidence>
<feature type="region of interest" description="Disordered" evidence="1">
    <location>
        <begin position="1"/>
        <end position="23"/>
    </location>
</feature>
<feature type="compositionally biased region" description="Polar residues" evidence="1">
    <location>
        <begin position="144"/>
        <end position="154"/>
    </location>
</feature>
<feature type="region of interest" description="Disordered" evidence="1">
    <location>
        <begin position="315"/>
        <end position="346"/>
    </location>
</feature>
<protein>
    <submittedName>
        <fullName evidence="2">Uncharacterized protein</fullName>
    </submittedName>
</protein>
<dbReference type="RefSeq" id="WP_085682146.1">
    <property type="nucleotide sequence ID" value="NZ_CP020932.1"/>
</dbReference>
<gene>
    <name evidence="2" type="ORF">MARSALSMR5_04162</name>
</gene>
<evidence type="ECO:0000313" key="3">
    <source>
        <dbReference type="Proteomes" id="UP000193100"/>
    </source>
</evidence>
<feature type="compositionally biased region" description="Acidic residues" evidence="1">
    <location>
        <begin position="327"/>
        <end position="338"/>
    </location>
</feature>
<dbReference type="AlphaFoldDB" id="A0A1W6KFS8"/>
<feature type="region of interest" description="Disordered" evidence="1">
    <location>
        <begin position="143"/>
        <end position="164"/>
    </location>
</feature>
<evidence type="ECO:0000256" key="1">
    <source>
        <dbReference type="SAM" id="MobiDB-lite"/>
    </source>
</evidence>
<keyword evidence="2" id="KW-0614">Plasmid</keyword>
<name>A0A1W6KFS8_9GAMM</name>
<geneLocation type="plasmid" evidence="3">
    <name>psmr5</name>
</geneLocation>
<reference evidence="2 3" key="1">
    <citation type="submission" date="2017-04" db="EMBL/GenBank/DDBJ databases">
        <title>Genome Sequence of Marinobacter salarius strain SMR5 Isolated from a culture of the Diatom Skeletonema marinoi.</title>
        <authorList>
            <person name="Topel M."/>
            <person name="Pinder M.I.M."/>
            <person name="Johansson O.N."/>
            <person name="Kourtchenko O."/>
            <person name="Godhe A."/>
            <person name="Clarke A.K."/>
        </authorList>
    </citation>
    <scope>NUCLEOTIDE SEQUENCE [LARGE SCALE GENOMIC DNA]</scope>
    <source>
        <strain evidence="2 3">SMR5</strain>
        <plasmid evidence="3">Plasmid psmr5</plasmid>
    </source>
</reference>